<dbReference type="InterPro" id="IPR035914">
    <property type="entry name" value="Sperma_CUB_dom_sf"/>
</dbReference>
<dbReference type="Gene3D" id="2.60.120.290">
    <property type="entry name" value="Spermadhesin, CUB domain"/>
    <property type="match status" value="1"/>
</dbReference>
<accession>A0A7R9FQN7</accession>
<dbReference type="PANTHER" id="PTHR24251">
    <property type="entry name" value="OVOCHYMASE-RELATED"/>
    <property type="match status" value="1"/>
</dbReference>
<dbReference type="Proteomes" id="UP000677054">
    <property type="component" value="Unassembled WGS sequence"/>
</dbReference>
<dbReference type="Gene3D" id="3.10.100.10">
    <property type="entry name" value="Mannose-Binding Protein A, subunit A"/>
    <property type="match status" value="1"/>
</dbReference>
<dbReference type="SUPFAM" id="SSF56436">
    <property type="entry name" value="C-type lectin-like"/>
    <property type="match status" value="2"/>
</dbReference>
<evidence type="ECO:0000313" key="8">
    <source>
        <dbReference type="Proteomes" id="UP000677054"/>
    </source>
</evidence>
<evidence type="ECO:0000259" key="5">
    <source>
        <dbReference type="PROSITE" id="PS01180"/>
    </source>
</evidence>
<protein>
    <submittedName>
        <fullName evidence="7">Uncharacterized protein</fullName>
    </submittedName>
</protein>
<dbReference type="PROSITE" id="PS50041">
    <property type="entry name" value="C_TYPE_LECTIN_2"/>
    <property type="match status" value="1"/>
</dbReference>
<keyword evidence="4" id="KW-0732">Signal</keyword>
<dbReference type="InterPro" id="IPR000859">
    <property type="entry name" value="CUB_dom"/>
</dbReference>
<comment type="caution">
    <text evidence="3">Lacks conserved residue(s) required for the propagation of feature annotation.</text>
</comment>
<dbReference type="OrthoDB" id="418245at2759"/>
<feature type="domain" description="C-type lectin" evidence="6">
    <location>
        <begin position="225"/>
        <end position="329"/>
    </location>
</feature>
<keyword evidence="8" id="KW-1185">Reference proteome</keyword>
<feature type="chain" id="PRO_5036403149" evidence="4">
    <location>
        <begin position="25"/>
        <end position="332"/>
    </location>
</feature>
<evidence type="ECO:0000259" key="6">
    <source>
        <dbReference type="PROSITE" id="PS50041"/>
    </source>
</evidence>
<dbReference type="FunFam" id="2.60.120.290:FF:000013">
    <property type="entry name" value="Membrane frizzled-related protein"/>
    <property type="match status" value="1"/>
</dbReference>
<keyword evidence="1" id="KW-0677">Repeat</keyword>
<feature type="domain" description="CUB" evidence="5">
    <location>
        <begin position="27"/>
        <end position="137"/>
    </location>
</feature>
<dbReference type="SMART" id="SM00042">
    <property type="entry name" value="CUB"/>
    <property type="match status" value="1"/>
</dbReference>
<gene>
    <name evidence="7" type="ORF">DSTB1V02_LOCUS10925</name>
</gene>
<dbReference type="Pfam" id="PF00431">
    <property type="entry name" value="CUB"/>
    <property type="match status" value="1"/>
</dbReference>
<evidence type="ECO:0000313" key="7">
    <source>
        <dbReference type="EMBL" id="CAD7251158.1"/>
    </source>
</evidence>
<evidence type="ECO:0000256" key="3">
    <source>
        <dbReference type="PROSITE-ProRule" id="PRU00059"/>
    </source>
</evidence>
<feature type="signal peptide" evidence="4">
    <location>
        <begin position="1"/>
        <end position="24"/>
    </location>
</feature>
<reference evidence="7" key="1">
    <citation type="submission" date="2020-11" db="EMBL/GenBank/DDBJ databases">
        <authorList>
            <person name="Tran Van P."/>
        </authorList>
    </citation>
    <scope>NUCLEOTIDE SEQUENCE</scope>
</reference>
<dbReference type="EMBL" id="LR902839">
    <property type="protein sequence ID" value="CAD7251158.1"/>
    <property type="molecule type" value="Genomic_DNA"/>
</dbReference>
<name>A0A7R9FQN7_9CRUS</name>
<dbReference type="AlphaFoldDB" id="A0A7R9FQN7"/>
<dbReference type="CDD" id="cd00041">
    <property type="entry name" value="CUB"/>
    <property type="match status" value="1"/>
</dbReference>
<dbReference type="SMART" id="SM00034">
    <property type="entry name" value="CLECT"/>
    <property type="match status" value="1"/>
</dbReference>
<proteinExistence type="predicted"/>
<evidence type="ECO:0000256" key="4">
    <source>
        <dbReference type="SAM" id="SignalP"/>
    </source>
</evidence>
<evidence type="ECO:0000256" key="2">
    <source>
        <dbReference type="ARBA" id="ARBA00023157"/>
    </source>
</evidence>
<organism evidence="7">
    <name type="scientific">Darwinula stevensoni</name>
    <dbReference type="NCBI Taxonomy" id="69355"/>
    <lineage>
        <taxon>Eukaryota</taxon>
        <taxon>Metazoa</taxon>
        <taxon>Ecdysozoa</taxon>
        <taxon>Arthropoda</taxon>
        <taxon>Crustacea</taxon>
        <taxon>Oligostraca</taxon>
        <taxon>Ostracoda</taxon>
        <taxon>Podocopa</taxon>
        <taxon>Podocopida</taxon>
        <taxon>Darwinulocopina</taxon>
        <taxon>Darwinuloidea</taxon>
        <taxon>Darwinulidae</taxon>
        <taxon>Darwinula</taxon>
    </lineage>
</organism>
<dbReference type="InterPro" id="IPR001304">
    <property type="entry name" value="C-type_lectin-like"/>
</dbReference>
<dbReference type="InterPro" id="IPR016186">
    <property type="entry name" value="C-type_lectin-like/link_sf"/>
</dbReference>
<dbReference type="Pfam" id="PF00059">
    <property type="entry name" value="Lectin_C"/>
    <property type="match status" value="1"/>
</dbReference>
<sequence>MKLKGVVFVSLLLELVCFVGTSVSQECGEVLTEPYGDIKSPGYPSSYPPNVNCHWEIHAPATRKIILTFIDFLIEESVDCLSGDYLTVSDQEGEQKEFCGQDHPWTIESIGNTLSITFNCDSDDQQGFRFYLAYVTVSKCGEGWQEFGEHLYTREEQLFVQERAQTPTVWVGATNTGDLSVNPLDLEFLDGTPTDYHNVWEYEVWSPLHSCPGGGCGILLVPDRKALSHCEDSGGAILSIGGDEVNHMNVALILEPDERFPHPLPKWTEFWVGLRLDVTEEWTWVDGSRVQVDRWEDGYPTDDGGECVVMTTSSWDELPKGEPASYVCKKSP</sequence>
<keyword evidence="2" id="KW-1015">Disulfide bond</keyword>
<dbReference type="SUPFAM" id="SSF49854">
    <property type="entry name" value="Spermadhesin, CUB domain"/>
    <property type="match status" value="1"/>
</dbReference>
<dbReference type="EMBL" id="CAJPEV010003322">
    <property type="protein sequence ID" value="CAG0899509.1"/>
    <property type="molecule type" value="Genomic_DNA"/>
</dbReference>
<evidence type="ECO:0000256" key="1">
    <source>
        <dbReference type="ARBA" id="ARBA00022737"/>
    </source>
</evidence>
<dbReference type="PROSITE" id="PS01180">
    <property type="entry name" value="CUB"/>
    <property type="match status" value="1"/>
</dbReference>
<dbReference type="InterPro" id="IPR016187">
    <property type="entry name" value="CTDL_fold"/>
</dbReference>
<dbReference type="CDD" id="cd00037">
    <property type="entry name" value="CLECT"/>
    <property type="match status" value="1"/>
</dbReference>